<evidence type="ECO:0000313" key="3">
    <source>
        <dbReference type="Proteomes" id="UP000310477"/>
    </source>
</evidence>
<evidence type="ECO:0000256" key="1">
    <source>
        <dbReference type="SAM" id="SignalP"/>
    </source>
</evidence>
<sequence length="127" mass="13443">MKKILFVLFVLLGMVQFTFAQRGLNGNSDWKVPVPVISPQMNPSLSINQIAVPNIPALPAVSYSFSPSATALNLVPPVPNTPLVPAVPKSAIANASAGELKTKFPSQKLLPPLPPIPVSPTIKMPVN</sequence>
<gene>
    <name evidence="2" type="ORF">FA045_07760</name>
</gene>
<dbReference type="OrthoDB" id="10016025at2"/>
<dbReference type="AlphaFoldDB" id="A0A4U1CB07"/>
<comment type="caution">
    <text evidence="2">The sequence shown here is derived from an EMBL/GenBank/DDBJ whole genome shotgun (WGS) entry which is preliminary data.</text>
</comment>
<feature type="signal peptide" evidence="1">
    <location>
        <begin position="1"/>
        <end position="20"/>
    </location>
</feature>
<dbReference type="RefSeq" id="WP_136876175.1">
    <property type="nucleotide sequence ID" value="NZ_SWBO01000003.1"/>
</dbReference>
<evidence type="ECO:0000313" key="2">
    <source>
        <dbReference type="EMBL" id="TKC02130.1"/>
    </source>
</evidence>
<dbReference type="EMBL" id="SWBO01000003">
    <property type="protein sequence ID" value="TKC02130.1"/>
    <property type="molecule type" value="Genomic_DNA"/>
</dbReference>
<feature type="chain" id="PRO_5021018499" evidence="1">
    <location>
        <begin position="21"/>
        <end position="127"/>
    </location>
</feature>
<protein>
    <submittedName>
        <fullName evidence="2">Uncharacterized protein</fullName>
    </submittedName>
</protein>
<keyword evidence="3" id="KW-1185">Reference proteome</keyword>
<proteinExistence type="predicted"/>
<name>A0A4U1CB07_9SPHI</name>
<reference evidence="2 3" key="1">
    <citation type="submission" date="2019-04" db="EMBL/GenBank/DDBJ databases">
        <title>Pedobacter sp. AR-2-6 sp. nov., isolated from Arctic soil.</title>
        <authorList>
            <person name="Dahal R.H."/>
            <person name="Kim D.-U."/>
        </authorList>
    </citation>
    <scope>NUCLEOTIDE SEQUENCE [LARGE SCALE GENOMIC DNA]</scope>
    <source>
        <strain evidence="2 3">AR-2-6</strain>
    </source>
</reference>
<accession>A0A4U1CB07</accession>
<organism evidence="2 3">
    <name type="scientific">Pedobacter cryotolerans</name>
    <dbReference type="NCBI Taxonomy" id="2571270"/>
    <lineage>
        <taxon>Bacteria</taxon>
        <taxon>Pseudomonadati</taxon>
        <taxon>Bacteroidota</taxon>
        <taxon>Sphingobacteriia</taxon>
        <taxon>Sphingobacteriales</taxon>
        <taxon>Sphingobacteriaceae</taxon>
        <taxon>Pedobacter</taxon>
    </lineage>
</organism>
<keyword evidence="1" id="KW-0732">Signal</keyword>
<dbReference type="Proteomes" id="UP000310477">
    <property type="component" value="Unassembled WGS sequence"/>
</dbReference>